<organism evidence="13 14">
    <name type="scientific">Sphaerosporella brunnea</name>
    <dbReference type="NCBI Taxonomy" id="1250544"/>
    <lineage>
        <taxon>Eukaryota</taxon>
        <taxon>Fungi</taxon>
        <taxon>Dikarya</taxon>
        <taxon>Ascomycota</taxon>
        <taxon>Pezizomycotina</taxon>
        <taxon>Pezizomycetes</taxon>
        <taxon>Pezizales</taxon>
        <taxon>Pyronemataceae</taxon>
        <taxon>Sphaerosporella</taxon>
    </lineage>
</organism>
<feature type="domain" description="RDRP core" evidence="10">
    <location>
        <begin position="413"/>
        <end position="1009"/>
    </location>
</feature>
<dbReference type="InParanoid" id="A0A5J5F7I6"/>
<evidence type="ECO:0000256" key="8">
    <source>
        <dbReference type="RuleBase" id="RU363098"/>
    </source>
</evidence>
<dbReference type="PANTHER" id="PTHR23079:SF17">
    <property type="entry name" value="RNA-DEPENDENT RNA POLYMERASE"/>
    <property type="match status" value="1"/>
</dbReference>
<evidence type="ECO:0000256" key="2">
    <source>
        <dbReference type="ARBA" id="ARBA00022484"/>
    </source>
</evidence>
<dbReference type="AlphaFoldDB" id="A0A5J5F7I6"/>
<dbReference type="Proteomes" id="UP000326924">
    <property type="component" value="Unassembled WGS sequence"/>
</dbReference>
<evidence type="ECO:0000259" key="11">
    <source>
        <dbReference type="Pfam" id="PF25358"/>
    </source>
</evidence>
<evidence type="ECO:0000313" key="14">
    <source>
        <dbReference type="Proteomes" id="UP000326924"/>
    </source>
</evidence>
<dbReference type="Pfam" id="PF25358">
    <property type="entry name" value="PH_fung_RdRP"/>
    <property type="match status" value="1"/>
</dbReference>
<dbReference type="GO" id="GO:0030422">
    <property type="term" value="P:siRNA processing"/>
    <property type="evidence" value="ECO:0007669"/>
    <property type="project" value="TreeGrafter"/>
</dbReference>
<dbReference type="GO" id="GO:0031380">
    <property type="term" value="C:nuclear RNA-directed RNA polymerase complex"/>
    <property type="evidence" value="ECO:0007669"/>
    <property type="project" value="TreeGrafter"/>
</dbReference>
<accession>A0A5J5F7I6</accession>
<keyword evidence="2 8" id="KW-0696">RNA-directed RNA polymerase</keyword>
<dbReference type="EC" id="2.7.7.48" evidence="8"/>
<dbReference type="PANTHER" id="PTHR23079">
    <property type="entry name" value="RNA-DEPENDENT RNA POLYMERASE"/>
    <property type="match status" value="1"/>
</dbReference>
<dbReference type="InterPro" id="IPR057503">
    <property type="entry name" value="PH_RdRP"/>
</dbReference>
<keyword evidence="4 8" id="KW-0548">Nucleotidyltransferase</keyword>
<sequence>MADVFLSDLPVLSQKRLHWELNLPCASIGAHAYLVTLKSGARGGWAILTLPSQNLANVFVQTYGKFSRDSRPLLALRIMGKEVFCKHSNKPTRDLWVVKSLVEQQNINERTTHVNAAPGTSKPQRREKLASSFQIAGFECGAWTPDDYLTVFNPRYSCKTPGTVKFRPQSIVIEIERSHSQRHTLLMYYHDVVHIVTDARTDVFFSLYSAPRIYLNKRVTKPESAYVEWLTKDRIGGIDELHEAFAGFSLVYKVSLCNTEDHGRVLRLGKKGGIPPIKPKAIASLPAKMEFTTAFFKLVGELQMAEIYPYRCAFQLNKLVSNAIMPPECVLQLLPRVRQLISEVGPRVAAEILAQLVAQDFGHVGIDSDLSGNMLMHAFEKRIQISRNILTPEYFVEQEKKHANMAYVHRVMITPTGVFSYGPKWEASNRVLREYSEYQDYFLRVIFCEEDGEQFMHEPRVNSDRILKYQFLARIDPDQGGAIVIAGRQFEFLGFSNSSLKTQTCWYMAPFYCNAGRMTAERLIKSLGDFSNIRTPGRFAARVGQAFSDTIGSALVEPAHEVEIPDVERPDAEGKNRIFSDGVGKVSWDMVKRIWKSSERIDEAKPTVFQIRYAGAKGMIALDPSLGGDKLCLRPSMIKFLGSESRKIEICSWAKRLPMYLNRPLIKVLEDRKISDATFMGLQNQAVERLRDAARSPYHAADHLRRRGVSSQSLKLPWLFDTLCNLGLDFWDDPFLERTLELALLIDLRDMKYRGRIPVPQGLTLVGVLDETKCLREGEIFISTEQDNEPEEILGDVLITRSPVHHPGDVQRVRSVSVPDYSPLRELRNCVVFSQLGKRPLPSMLGGGDLDGDLYNIIYDRNFILSHNEEPAEYPSVKPLNLDRPVVASDVAKFFIDFIENNLLGLISHRHLLIADQEQLGVYHPNCLKLAEMASTTVDFPKTGHKVDRKDLPPASRAKPDFMAPGPRVLISKEKGLQEPAHEIDDDEDTLVQTWYPSDKILGKLYRAIKENEFLADVRNDLRPSRPKDLLLILWNYFLQELKKMKLSPPWVEYLTFATDTRAQYDEQLRWLMQGYSDTPWKSILSEEEVFVGTIVGKEKQTRRQRELSSEMKEEFDMLVQYTIARIRGETETRDVKLAKCLAALNVCVAGGKHADQLRSFAWVVVSVLMTEVDALQKEQRKGKGNPVTMRVGARRGGQ</sequence>
<dbReference type="InterPro" id="IPR058752">
    <property type="entry name" value="RDRP_C_head"/>
</dbReference>
<evidence type="ECO:0000256" key="5">
    <source>
        <dbReference type="ARBA" id="ARBA00022884"/>
    </source>
</evidence>
<evidence type="ECO:0000256" key="7">
    <source>
        <dbReference type="ARBA" id="ARBA00048744"/>
    </source>
</evidence>
<dbReference type="Pfam" id="PF26253">
    <property type="entry name" value="RdRP_head"/>
    <property type="match status" value="1"/>
</dbReference>
<keyword evidence="6" id="KW-0943">RNA-mediated gene silencing</keyword>
<dbReference type="GO" id="GO:0003968">
    <property type="term" value="F:RNA-directed RNA polymerase activity"/>
    <property type="evidence" value="ECO:0007669"/>
    <property type="project" value="UniProtKB-KW"/>
</dbReference>
<proteinExistence type="inferred from homology"/>
<dbReference type="Pfam" id="PF05183">
    <property type="entry name" value="RdRP"/>
    <property type="match status" value="1"/>
</dbReference>
<keyword evidence="3 8" id="KW-0808">Transferase</keyword>
<dbReference type="InterPro" id="IPR007855">
    <property type="entry name" value="RDRP"/>
</dbReference>
<evidence type="ECO:0000256" key="1">
    <source>
        <dbReference type="ARBA" id="ARBA00005762"/>
    </source>
</evidence>
<evidence type="ECO:0000256" key="3">
    <source>
        <dbReference type="ARBA" id="ARBA00022679"/>
    </source>
</evidence>
<name>A0A5J5F7I6_9PEZI</name>
<evidence type="ECO:0000256" key="4">
    <source>
        <dbReference type="ARBA" id="ARBA00022695"/>
    </source>
</evidence>
<feature type="region of interest" description="Disordered" evidence="9">
    <location>
        <begin position="1180"/>
        <end position="1199"/>
    </location>
</feature>
<feature type="domain" description="RdRP-like PH" evidence="11">
    <location>
        <begin position="132"/>
        <end position="279"/>
    </location>
</feature>
<evidence type="ECO:0000259" key="12">
    <source>
        <dbReference type="Pfam" id="PF26253"/>
    </source>
</evidence>
<evidence type="ECO:0000259" key="10">
    <source>
        <dbReference type="Pfam" id="PF05183"/>
    </source>
</evidence>
<reference evidence="13 14" key="1">
    <citation type="submission" date="2019-09" db="EMBL/GenBank/DDBJ databases">
        <title>Draft genome of the ectomycorrhizal ascomycete Sphaerosporella brunnea.</title>
        <authorList>
            <consortium name="DOE Joint Genome Institute"/>
            <person name="Benucci G.M."/>
            <person name="Marozzi G."/>
            <person name="Antonielli L."/>
            <person name="Sanchez S."/>
            <person name="Marco P."/>
            <person name="Wang X."/>
            <person name="Falini L.B."/>
            <person name="Barry K."/>
            <person name="Haridas S."/>
            <person name="Lipzen A."/>
            <person name="Labutti K."/>
            <person name="Grigoriev I.V."/>
            <person name="Murat C."/>
            <person name="Martin F."/>
            <person name="Albertini E."/>
            <person name="Donnini D."/>
            <person name="Bonito G."/>
        </authorList>
    </citation>
    <scope>NUCLEOTIDE SEQUENCE [LARGE SCALE GENOMIC DNA]</scope>
    <source>
        <strain evidence="13 14">Sb_GMNB300</strain>
    </source>
</reference>
<feature type="domain" description="RDRP C-terminal head" evidence="12">
    <location>
        <begin position="1049"/>
        <end position="1171"/>
    </location>
</feature>
<keyword evidence="14" id="KW-1185">Reference proteome</keyword>
<dbReference type="OrthoDB" id="6513042at2759"/>
<comment type="catalytic activity">
    <reaction evidence="7 8">
        <text>RNA(n) + a ribonucleoside 5'-triphosphate = RNA(n+1) + diphosphate</text>
        <dbReference type="Rhea" id="RHEA:21248"/>
        <dbReference type="Rhea" id="RHEA-COMP:14527"/>
        <dbReference type="Rhea" id="RHEA-COMP:17342"/>
        <dbReference type="ChEBI" id="CHEBI:33019"/>
        <dbReference type="ChEBI" id="CHEBI:61557"/>
        <dbReference type="ChEBI" id="CHEBI:140395"/>
        <dbReference type="EC" id="2.7.7.48"/>
    </reaction>
</comment>
<dbReference type="InterPro" id="IPR057596">
    <property type="entry name" value="RDRP_core"/>
</dbReference>
<protein>
    <recommendedName>
        <fullName evidence="8">RNA-dependent RNA polymerase</fullName>
        <ecNumber evidence="8">2.7.7.48</ecNumber>
    </recommendedName>
</protein>
<comment type="caution">
    <text evidence="13">The sequence shown here is derived from an EMBL/GenBank/DDBJ whole genome shotgun (WGS) entry which is preliminary data.</text>
</comment>
<evidence type="ECO:0000313" key="13">
    <source>
        <dbReference type="EMBL" id="KAA8913017.1"/>
    </source>
</evidence>
<keyword evidence="5 8" id="KW-0694">RNA-binding</keyword>
<gene>
    <name evidence="13" type="ORF">FN846DRAFT_931472</name>
</gene>
<evidence type="ECO:0000256" key="6">
    <source>
        <dbReference type="ARBA" id="ARBA00023158"/>
    </source>
</evidence>
<dbReference type="GO" id="GO:0003723">
    <property type="term" value="F:RNA binding"/>
    <property type="evidence" value="ECO:0007669"/>
    <property type="project" value="UniProtKB-KW"/>
</dbReference>
<dbReference type="EMBL" id="VXIS01000018">
    <property type="protein sequence ID" value="KAA8913017.1"/>
    <property type="molecule type" value="Genomic_DNA"/>
</dbReference>
<evidence type="ECO:0000256" key="9">
    <source>
        <dbReference type="SAM" id="MobiDB-lite"/>
    </source>
</evidence>
<comment type="similarity">
    <text evidence="1 8">Belongs to the RdRP family.</text>
</comment>